<evidence type="ECO:0000259" key="1">
    <source>
        <dbReference type="Pfam" id="PF00665"/>
    </source>
</evidence>
<dbReference type="EMBL" id="FNDJ01000036">
    <property type="protein sequence ID" value="SDM12522.1"/>
    <property type="molecule type" value="Genomic_DNA"/>
</dbReference>
<evidence type="ECO:0000313" key="2">
    <source>
        <dbReference type="EMBL" id="SDM12522.1"/>
    </source>
</evidence>
<organism evidence="2 3">
    <name type="scientific">Nonomuraea jiangxiensis</name>
    <dbReference type="NCBI Taxonomy" id="633440"/>
    <lineage>
        <taxon>Bacteria</taxon>
        <taxon>Bacillati</taxon>
        <taxon>Actinomycetota</taxon>
        <taxon>Actinomycetes</taxon>
        <taxon>Streptosporangiales</taxon>
        <taxon>Streptosporangiaceae</taxon>
        <taxon>Nonomuraea</taxon>
    </lineage>
</organism>
<accession>A0A1G9QNB7</accession>
<protein>
    <submittedName>
        <fullName evidence="2">Integrase core domain-containing protein</fullName>
    </submittedName>
</protein>
<dbReference type="Pfam" id="PF00665">
    <property type="entry name" value="rve"/>
    <property type="match status" value="1"/>
</dbReference>
<proteinExistence type="predicted"/>
<evidence type="ECO:0000313" key="3">
    <source>
        <dbReference type="Proteomes" id="UP000199202"/>
    </source>
</evidence>
<dbReference type="AlphaFoldDB" id="A0A1G9QNB7"/>
<name>A0A1G9QNB7_9ACTN</name>
<dbReference type="Gene3D" id="3.30.420.10">
    <property type="entry name" value="Ribonuclease H-like superfamily/Ribonuclease H"/>
    <property type="match status" value="1"/>
</dbReference>
<dbReference type="InterPro" id="IPR012337">
    <property type="entry name" value="RNaseH-like_sf"/>
</dbReference>
<dbReference type="SUPFAM" id="SSF53098">
    <property type="entry name" value="Ribonuclease H-like"/>
    <property type="match status" value="1"/>
</dbReference>
<dbReference type="GO" id="GO:0015074">
    <property type="term" value="P:DNA integration"/>
    <property type="evidence" value="ECO:0007669"/>
    <property type="project" value="InterPro"/>
</dbReference>
<gene>
    <name evidence="2" type="ORF">SAMN05421869_136100</name>
</gene>
<reference evidence="2 3" key="1">
    <citation type="submission" date="2016-10" db="EMBL/GenBank/DDBJ databases">
        <authorList>
            <person name="de Groot N.N."/>
        </authorList>
    </citation>
    <scope>NUCLEOTIDE SEQUENCE [LARGE SCALE GENOMIC DNA]</scope>
    <source>
        <strain evidence="2 3">CGMCC 4.6533</strain>
    </source>
</reference>
<dbReference type="InterPro" id="IPR036397">
    <property type="entry name" value="RNaseH_sf"/>
</dbReference>
<keyword evidence="3" id="KW-1185">Reference proteome</keyword>
<dbReference type="InterPro" id="IPR001584">
    <property type="entry name" value="Integrase_cat-core"/>
</dbReference>
<feature type="domain" description="Integrase catalytic" evidence="1">
    <location>
        <begin position="3"/>
        <end position="73"/>
    </location>
</feature>
<sequence length="119" mass="13181">MAGRKAYLFAFIGDHSPAVVGHRWGYFEDSVRLAAALRPALAARGVPESIYVDNGSAFVDVALKRAAARLGALAPMLRFLSFQMASQALGCLTRLLRGHFLWMFMVTAICEWRWICMAT</sequence>
<dbReference type="Proteomes" id="UP000199202">
    <property type="component" value="Unassembled WGS sequence"/>
</dbReference>
<dbReference type="GO" id="GO:0003676">
    <property type="term" value="F:nucleic acid binding"/>
    <property type="evidence" value="ECO:0007669"/>
    <property type="project" value="InterPro"/>
</dbReference>